<dbReference type="InterPro" id="IPR016182">
    <property type="entry name" value="Cu_amine_oxidase_N-reg"/>
</dbReference>
<evidence type="ECO:0000313" key="1">
    <source>
        <dbReference type="EMBL" id="CAI6091501.1"/>
    </source>
</evidence>
<name>A0AA35Q2E8_9HYPO</name>
<reference evidence="1" key="1">
    <citation type="submission" date="2023-01" db="EMBL/GenBank/DDBJ databases">
        <authorList>
            <person name="Piombo E."/>
        </authorList>
    </citation>
    <scope>NUCLEOTIDE SEQUENCE</scope>
</reference>
<dbReference type="GO" id="GO:0008131">
    <property type="term" value="F:primary methylamine oxidase activity"/>
    <property type="evidence" value="ECO:0007669"/>
    <property type="project" value="InterPro"/>
</dbReference>
<dbReference type="EMBL" id="CABFNP030001168">
    <property type="protein sequence ID" value="CAI6091501.1"/>
    <property type="molecule type" value="Genomic_DNA"/>
</dbReference>
<dbReference type="SUPFAM" id="SSF54416">
    <property type="entry name" value="Amine oxidase N-terminal region"/>
    <property type="match status" value="1"/>
</dbReference>
<keyword evidence="2" id="KW-1185">Reference proteome</keyword>
<organism evidence="1 2">
    <name type="scientific">Clonostachys chloroleuca</name>
    <dbReference type="NCBI Taxonomy" id="1926264"/>
    <lineage>
        <taxon>Eukaryota</taxon>
        <taxon>Fungi</taxon>
        <taxon>Dikarya</taxon>
        <taxon>Ascomycota</taxon>
        <taxon>Pezizomycotina</taxon>
        <taxon>Sordariomycetes</taxon>
        <taxon>Hypocreomycetidae</taxon>
        <taxon>Hypocreales</taxon>
        <taxon>Bionectriaceae</taxon>
        <taxon>Clonostachys</taxon>
    </lineage>
</organism>
<dbReference type="Gene3D" id="3.10.450.40">
    <property type="match status" value="1"/>
</dbReference>
<accession>A0AA35Q2E8</accession>
<dbReference type="GO" id="GO:0048038">
    <property type="term" value="F:quinone binding"/>
    <property type="evidence" value="ECO:0007669"/>
    <property type="project" value="InterPro"/>
</dbReference>
<dbReference type="Proteomes" id="UP001160390">
    <property type="component" value="Unassembled WGS sequence"/>
</dbReference>
<evidence type="ECO:0000313" key="2">
    <source>
        <dbReference type="Proteomes" id="UP001160390"/>
    </source>
</evidence>
<dbReference type="AlphaFoldDB" id="A0AA35Q2E8"/>
<dbReference type="GO" id="GO:0009308">
    <property type="term" value="P:amine metabolic process"/>
    <property type="evidence" value="ECO:0007669"/>
    <property type="project" value="InterPro"/>
</dbReference>
<comment type="caution">
    <text evidence="1">The sequence shown here is derived from an EMBL/GenBank/DDBJ whole genome shotgun (WGS) entry which is preliminary data.</text>
</comment>
<sequence length="90" mass="9849">MSREFKAVDIQEPREADVIPFIGAERTGAPLPTPPPRIAYVLFHRLNTGAFIKGLVNLISGVAISLKELPAEVQDLVDVDEMMEAVGYTL</sequence>
<dbReference type="GO" id="GO:0005507">
    <property type="term" value="F:copper ion binding"/>
    <property type="evidence" value="ECO:0007669"/>
    <property type="project" value="InterPro"/>
</dbReference>
<gene>
    <name evidence="1" type="ORF">CCHLO57077_00018042</name>
</gene>
<protein>
    <submittedName>
        <fullName evidence="1">Uncharacterized protein</fullName>
    </submittedName>
</protein>
<proteinExistence type="predicted"/>